<dbReference type="Gene3D" id="3.30.980.10">
    <property type="entry name" value="Threonyl-trna Synthetase, Chain A, domain 2"/>
    <property type="match status" value="1"/>
</dbReference>
<dbReference type="CDD" id="cd00860">
    <property type="entry name" value="ThrRS_anticodon"/>
    <property type="match status" value="1"/>
</dbReference>
<evidence type="ECO:0000313" key="17">
    <source>
        <dbReference type="EMBL" id="KDA54113.1"/>
    </source>
</evidence>
<evidence type="ECO:0000313" key="18">
    <source>
        <dbReference type="Proteomes" id="UP000027284"/>
    </source>
</evidence>
<dbReference type="FunFam" id="3.30.54.20:FF:000002">
    <property type="entry name" value="Threonine--tRNA ligase"/>
    <property type="match status" value="1"/>
</dbReference>
<dbReference type="AlphaFoldDB" id="A0A062XTE0"/>
<keyword evidence="7 14" id="KW-0547">Nucleotide-binding</keyword>
<keyword evidence="6 14" id="KW-0479">Metal-binding</keyword>
<dbReference type="SUPFAM" id="SSF52954">
    <property type="entry name" value="Class II aaRS ABD-related"/>
    <property type="match status" value="1"/>
</dbReference>
<keyword evidence="11 14" id="KW-0648">Protein biosynthesis</keyword>
<comment type="similarity">
    <text evidence="2 14">Belongs to the class-II aminoacyl-tRNA synthetase family.</text>
</comment>
<dbReference type="Gene3D" id="3.40.50.800">
    <property type="entry name" value="Anticodon-binding domain"/>
    <property type="match status" value="1"/>
</dbReference>
<dbReference type="EC" id="6.1.1.3" evidence="14"/>
<dbReference type="PANTHER" id="PTHR11451">
    <property type="entry name" value="THREONINE-TRNA LIGASE"/>
    <property type="match status" value="1"/>
</dbReference>
<keyword evidence="8 14" id="KW-0862">Zinc</keyword>
<comment type="subcellular location">
    <subcellularLocation>
        <location evidence="1 14">Cytoplasm</location>
    </subcellularLocation>
</comment>
<name>A0A062XTE0_9BACT</name>
<dbReference type="PRINTS" id="PR01047">
    <property type="entry name" value="TRNASYNTHTHR"/>
</dbReference>
<evidence type="ECO:0000256" key="10">
    <source>
        <dbReference type="ARBA" id="ARBA00022884"/>
    </source>
</evidence>
<feature type="binding site" evidence="14">
    <location>
        <position position="514"/>
    </location>
    <ligand>
        <name>Zn(2+)</name>
        <dbReference type="ChEBI" id="CHEBI:29105"/>
        <note>catalytic</note>
    </ligand>
</feature>
<evidence type="ECO:0000256" key="5">
    <source>
        <dbReference type="ARBA" id="ARBA00022598"/>
    </source>
</evidence>
<comment type="caution">
    <text evidence="17">The sequence shown here is derived from an EMBL/GenBank/DDBJ whole genome shotgun (WGS) entry which is preliminary data.</text>
</comment>
<keyword evidence="12 14" id="KW-0030">Aminoacyl-tRNA synthetase</keyword>
<evidence type="ECO:0000256" key="1">
    <source>
        <dbReference type="ARBA" id="ARBA00004496"/>
    </source>
</evidence>
<dbReference type="InterPro" id="IPR045864">
    <property type="entry name" value="aa-tRNA-synth_II/BPL/LPL"/>
</dbReference>
<dbReference type="SMART" id="SM00863">
    <property type="entry name" value="tRNA_SAD"/>
    <property type="match status" value="1"/>
</dbReference>
<dbReference type="InterPro" id="IPR012676">
    <property type="entry name" value="TGS-like"/>
</dbReference>
<protein>
    <recommendedName>
        <fullName evidence="14">Threonine--tRNA ligase</fullName>
        <ecNumber evidence="14">6.1.1.3</ecNumber>
    </recommendedName>
    <alternativeName>
        <fullName evidence="14">Threonyl-tRNA synthetase</fullName>
        <shortName evidence="14">ThrRS</shortName>
    </alternativeName>
</protein>
<dbReference type="NCBIfam" id="TIGR00418">
    <property type="entry name" value="thrS"/>
    <property type="match status" value="1"/>
</dbReference>
<dbReference type="OrthoDB" id="9802304at2"/>
<dbReference type="InterPro" id="IPR047246">
    <property type="entry name" value="ThrRS_anticodon"/>
</dbReference>
<dbReference type="InterPro" id="IPR018163">
    <property type="entry name" value="Thr/Ala-tRNA-synth_IIc_edit"/>
</dbReference>
<keyword evidence="5 14" id="KW-0436">Ligase</keyword>
<dbReference type="InterPro" id="IPR012675">
    <property type="entry name" value="Beta-grasp_dom_sf"/>
</dbReference>
<dbReference type="InterPro" id="IPR004154">
    <property type="entry name" value="Anticodon-bd"/>
</dbReference>
<feature type="region of interest" description="Catalytic" evidence="14">
    <location>
        <begin position="246"/>
        <end position="537"/>
    </location>
</feature>
<evidence type="ECO:0000259" key="16">
    <source>
        <dbReference type="PROSITE" id="PS51880"/>
    </source>
</evidence>
<dbReference type="InterPro" id="IPR002320">
    <property type="entry name" value="Thr-tRNA-ligase_IIa"/>
</dbReference>
<dbReference type="GO" id="GO:0046872">
    <property type="term" value="F:metal ion binding"/>
    <property type="evidence" value="ECO:0007669"/>
    <property type="project" value="UniProtKB-KW"/>
</dbReference>
<dbReference type="SUPFAM" id="SSF55681">
    <property type="entry name" value="Class II aaRS and biotin synthetases"/>
    <property type="match status" value="1"/>
</dbReference>
<dbReference type="GO" id="GO:0004829">
    <property type="term" value="F:threonine-tRNA ligase activity"/>
    <property type="evidence" value="ECO:0007669"/>
    <property type="project" value="UniProtKB-UniRule"/>
</dbReference>
<dbReference type="GO" id="GO:0006435">
    <property type="term" value="P:threonyl-tRNA aminoacylation"/>
    <property type="evidence" value="ECO:0007669"/>
    <property type="project" value="UniProtKB-UniRule"/>
</dbReference>
<dbReference type="HAMAP" id="MF_00184">
    <property type="entry name" value="Thr_tRNA_synth"/>
    <property type="match status" value="1"/>
</dbReference>
<proteinExistence type="inferred from homology"/>
<evidence type="ECO:0000256" key="8">
    <source>
        <dbReference type="ARBA" id="ARBA00022833"/>
    </source>
</evidence>
<keyword evidence="18" id="KW-1185">Reference proteome</keyword>
<feature type="binding site" evidence="14">
    <location>
        <position position="337"/>
    </location>
    <ligand>
        <name>Zn(2+)</name>
        <dbReference type="ChEBI" id="CHEBI:29105"/>
        <note>catalytic</note>
    </ligand>
</feature>
<keyword evidence="9 14" id="KW-0067">ATP-binding</keyword>
<organism evidence="17 18">
    <name type="scientific">Thermoanaerobaculum aquaticum</name>
    <dbReference type="NCBI Taxonomy" id="1312852"/>
    <lineage>
        <taxon>Bacteria</taxon>
        <taxon>Pseudomonadati</taxon>
        <taxon>Acidobacteriota</taxon>
        <taxon>Thermoanaerobaculia</taxon>
        <taxon>Thermoanaerobaculales</taxon>
        <taxon>Thermoanaerobaculaceae</taxon>
        <taxon>Thermoanaerobaculum</taxon>
    </lineage>
</organism>
<evidence type="ECO:0000256" key="4">
    <source>
        <dbReference type="ARBA" id="ARBA00022555"/>
    </source>
</evidence>
<dbReference type="Gene3D" id="3.10.20.30">
    <property type="match status" value="1"/>
</dbReference>
<dbReference type="RefSeq" id="WP_038048139.1">
    <property type="nucleotide sequence ID" value="NZ_JMFG01000011.1"/>
</dbReference>
<dbReference type="InterPro" id="IPR006195">
    <property type="entry name" value="aa-tRNA-synth_II"/>
</dbReference>
<evidence type="ECO:0000256" key="7">
    <source>
        <dbReference type="ARBA" id="ARBA00022741"/>
    </source>
</evidence>
<dbReference type="Proteomes" id="UP000027284">
    <property type="component" value="Unassembled WGS sequence"/>
</dbReference>
<keyword evidence="4 14" id="KW-0820">tRNA-binding</keyword>
<feature type="binding site" evidence="14">
    <location>
        <position position="388"/>
    </location>
    <ligand>
        <name>Zn(2+)</name>
        <dbReference type="ChEBI" id="CHEBI:29105"/>
        <note>catalytic</note>
    </ligand>
</feature>
<feature type="domain" description="TGS" evidence="16">
    <location>
        <begin position="1"/>
        <end position="64"/>
    </location>
</feature>
<dbReference type="PANTHER" id="PTHR11451:SF44">
    <property type="entry name" value="THREONINE--TRNA LIGASE, CHLOROPLASTIC_MITOCHONDRIAL 2"/>
    <property type="match status" value="1"/>
</dbReference>
<comment type="cofactor">
    <cofactor evidence="14">
        <name>Zn(2+)</name>
        <dbReference type="ChEBI" id="CHEBI:29105"/>
    </cofactor>
    <text evidence="14">Binds 1 zinc ion per subunit.</text>
</comment>
<dbReference type="InterPro" id="IPR036621">
    <property type="entry name" value="Anticodon-bd_dom_sf"/>
</dbReference>
<dbReference type="FunFam" id="3.30.980.10:FF:000005">
    <property type="entry name" value="Threonyl-tRNA synthetase, mitochondrial"/>
    <property type="match status" value="1"/>
</dbReference>
<dbReference type="GO" id="GO:0000049">
    <property type="term" value="F:tRNA binding"/>
    <property type="evidence" value="ECO:0007669"/>
    <property type="project" value="UniProtKB-KW"/>
</dbReference>
<evidence type="ECO:0000256" key="12">
    <source>
        <dbReference type="ARBA" id="ARBA00023146"/>
    </source>
</evidence>
<keyword evidence="3 14" id="KW-0963">Cytoplasm</keyword>
<evidence type="ECO:0000256" key="6">
    <source>
        <dbReference type="ARBA" id="ARBA00022723"/>
    </source>
</evidence>
<keyword evidence="10 14" id="KW-0694">RNA-binding</keyword>
<evidence type="ECO:0000256" key="2">
    <source>
        <dbReference type="ARBA" id="ARBA00008226"/>
    </source>
</evidence>
<dbReference type="SUPFAM" id="SSF81271">
    <property type="entry name" value="TGS-like"/>
    <property type="match status" value="1"/>
</dbReference>
<dbReference type="InterPro" id="IPR033728">
    <property type="entry name" value="ThrRS_core"/>
</dbReference>
<dbReference type="Pfam" id="PF07973">
    <property type="entry name" value="tRNA_SAD"/>
    <property type="match status" value="1"/>
</dbReference>
<dbReference type="FunFam" id="3.40.50.800:FF:000001">
    <property type="entry name" value="Threonine--tRNA ligase"/>
    <property type="match status" value="1"/>
</dbReference>
<dbReference type="SUPFAM" id="SSF55186">
    <property type="entry name" value="ThrRS/AlaRS common domain"/>
    <property type="match status" value="1"/>
</dbReference>
<gene>
    <name evidence="14" type="primary">thrS</name>
    <name evidence="17" type="ORF">EG19_00665</name>
</gene>
<evidence type="ECO:0000256" key="11">
    <source>
        <dbReference type="ARBA" id="ARBA00022917"/>
    </source>
</evidence>
<evidence type="ECO:0000256" key="3">
    <source>
        <dbReference type="ARBA" id="ARBA00022490"/>
    </source>
</evidence>
<dbReference type="PROSITE" id="PS50862">
    <property type="entry name" value="AA_TRNA_LIGASE_II"/>
    <property type="match status" value="1"/>
</dbReference>
<dbReference type="EMBL" id="JMFG01000011">
    <property type="protein sequence ID" value="KDA54113.1"/>
    <property type="molecule type" value="Genomic_DNA"/>
</dbReference>
<dbReference type="PROSITE" id="PS51880">
    <property type="entry name" value="TGS"/>
    <property type="match status" value="1"/>
</dbReference>
<sequence length="646" mass="73726">MSERIVLELEGGVTREFPQGTTPMDVARELAGDRLAEVVAGLLDGRIVDLRAPIPASGPFRLLFVSDPEAGEVIRHSAEHVLADAVERLFPGTIIDAGRQDHSEKFQYDFRHPRPFTPEDLAKIEEEMARIIAQDLPFTREVVTREQAFELFKARGEELKLIRLQDIPEGEEITVFRHGDFVDLCRGPHVQRTGQIGAFKLLETSGAYFKGDERNEMLQRIYGTAFATKEELDAYFARIEEARRRDHRRLGRELDLFSFHPLAPASPFFHPKGAIVYNELIGLMRELYQKYGYQEVITPQLFDAELWKISGHWDNYRENMFLTEVEGREFSFKPMNCPSHCLIYKSAARSYRELPLRLADFGRLHRFERSGVVQGLTRVRSFSQDDAHIFCMPEHIGPEIDRLFDLMFEVYHLFRFTSPNIYLSTKPEKAIGEPELWQHAEATLEACLKNRGVAYTVNPGEGAFYGPKIDFVVHDAIGREWQLGTIQLDFNLPRRFELTYAAEDGSEKTPVMIHRAVLGSIERFFGVMLEHFAGDLPFWLAPEQVRVLPVSDKFLEGAQTIGERFRQAGLRASVDSRNEKLGAKIRDGELAKVPVLLIVGGKELEQGTVSVRLRHRGDLGAHPVAEVVERLREAKASRKLAPWEEN</sequence>
<dbReference type="Gene3D" id="3.30.930.10">
    <property type="entry name" value="Bira Bifunctional Protein, Domain 2"/>
    <property type="match status" value="1"/>
</dbReference>
<dbReference type="STRING" id="1312852.EG19_00665"/>
<dbReference type="FunFam" id="3.30.930.10:FF:000019">
    <property type="entry name" value="Threonine--tRNA ligase"/>
    <property type="match status" value="1"/>
</dbReference>
<dbReference type="CDD" id="cd00771">
    <property type="entry name" value="ThrRS_core"/>
    <property type="match status" value="1"/>
</dbReference>
<feature type="domain" description="Aminoacyl-transfer RNA synthetases class-II family profile" evidence="15">
    <location>
        <begin position="270"/>
        <end position="549"/>
    </location>
</feature>
<dbReference type="InterPro" id="IPR004095">
    <property type="entry name" value="TGS"/>
</dbReference>
<dbReference type="CDD" id="cd01667">
    <property type="entry name" value="TGS_ThrRS"/>
    <property type="match status" value="1"/>
</dbReference>
<dbReference type="Pfam" id="PF00587">
    <property type="entry name" value="tRNA-synt_2b"/>
    <property type="match status" value="1"/>
</dbReference>
<evidence type="ECO:0000256" key="9">
    <source>
        <dbReference type="ARBA" id="ARBA00022840"/>
    </source>
</evidence>
<evidence type="ECO:0000256" key="14">
    <source>
        <dbReference type="HAMAP-Rule" id="MF_00184"/>
    </source>
</evidence>
<dbReference type="GO" id="GO:0005737">
    <property type="term" value="C:cytoplasm"/>
    <property type="evidence" value="ECO:0007669"/>
    <property type="project" value="UniProtKB-SubCell"/>
</dbReference>
<evidence type="ECO:0000259" key="15">
    <source>
        <dbReference type="PROSITE" id="PS50862"/>
    </source>
</evidence>
<dbReference type="Pfam" id="PF03129">
    <property type="entry name" value="HGTP_anticodon"/>
    <property type="match status" value="1"/>
</dbReference>
<dbReference type="InterPro" id="IPR002314">
    <property type="entry name" value="aa-tRNA-synt_IIb"/>
</dbReference>
<accession>A0A062XTE0</accession>
<evidence type="ECO:0000256" key="13">
    <source>
        <dbReference type="ARBA" id="ARBA00049515"/>
    </source>
</evidence>
<dbReference type="InterPro" id="IPR012947">
    <property type="entry name" value="tRNA_SAD"/>
</dbReference>
<reference evidence="17 18" key="1">
    <citation type="submission" date="2014-04" db="EMBL/GenBank/DDBJ databases">
        <title>The Genome Sequence of Thermoanaerobaculum aquaticum MP-01, The First Cultivated Group 23 Acidobacterium.</title>
        <authorList>
            <person name="Stamps B.W."/>
            <person name="Losey N.A."/>
            <person name="Lawson P.A."/>
            <person name="Stevenson B.S."/>
        </authorList>
    </citation>
    <scope>NUCLEOTIDE SEQUENCE [LARGE SCALE GENOMIC DNA]</scope>
    <source>
        <strain evidence="17 18">MP-01</strain>
    </source>
</reference>
<comment type="catalytic activity">
    <reaction evidence="13 14">
        <text>tRNA(Thr) + L-threonine + ATP = L-threonyl-tRNA(Thr) + AMP + diphosphate + H(+)</text>
        <dbReference type="Rhea" id="RHEA:24624"/>
        <dbReference type="Rhea" id="RHEA-COMP:9670"/>
        <dbReference type="Rhea" id="RHEA-COMP:9704"/>
        <dbReference type="ChEBI" id="CHEBI:15378"/>
        <dbReference type="ChEBI" id="CHEBI:30616"/>
        <dbReference type="ChEBI" id="CHEBI:33019"/>
        <dbReference type="ChEBI" id="CHEBI:57926"/>
        <dbReference type="ChEBI" id="CHEBI:78442"/>
        <dbReference type="ChEBI" id="CHEBI:78534"/>
        <dbReference type="ChEBI" id="CHEBI:456215"/>
        <dbReference type="EC" id="6.1.1.3"/>
    </reaction>
</comment>
<dbReference type="GO" id="GO:0005524">
    <property type="term" value="F:ATP binding"/>
    <property type="evidence" value="ECO:0007669"/>
    <property type="project" value="UniProtKB-UniRule"/>
</dbReference>
<comment type="subunit">
    <text evidence="14">Homodimer.</text>
</comment>